<feature type="compositionally biased region" description="Polar residues" evidence="10">
    <location>
        <begin position="704"/>
        <end position="725"/>
    </location>
</feature>
<feature type="region of interest" description="Disordered" evidence="10">
    <location>
        <begin position="344"/>
        <end position="513"/>
    </location>
</feature>
<feature type="compositionally biased region" description="Polar residues" evidence="10">
    <location>
        <begin position="640"/>
        <end position="650"/>
    </location>
</feature>
<evidence type="ECO:0000256" key="9">
    <source>
        <dbReference type="ARBA" id="ARBA00082870"/>
    </source>
</evidence>
<feature type="compositionally biased region" description="Low complexity" evidence="10">
    <location>
        <begin position="396"/>
        <end position="414"/>
    </location>
</feature>
<feature type="region of interest" description="Disordered" evidence="10">
    <location>
        <begin position="153"/>
        <end position="182"/>
    </location>
</feature>
<dbReference type="SUPFAM" id="SSF47576">
    <property type="entry name" value="Calponin-homology domain, CH-domain"/>
    <property type="match status" value="1"/>
</dbReference>
<dbReference type="Proteomes" id="UP001046870">
    <property type="component" value="Chromosome 13"/>
</dbReference>
<feature type="compositionally biased region" description="Basic and acidic residues" evidence="10">
    <location>
        <begin position="624"/>
        <end position="639"/>
    </location>
</feature>
<feature type="compositionally biased region" description="Polar residues" evidence="10">
    <location>
        <begin position="735"/>
        <end position="746"/>
    </location>
</feature>
<feature type="compositionally biased region" description="Basic and acidic residues" evidence="10">
    <location>
        <begin position="1005"/>
        <end position="1041"/>
    </location>
</feature>
<evidence type="ECO:0000256" key="5">
    <source>
        <dbReference type="ARBA" id="ARBA00022989"/>
    </source>
</evidence>
<dbReference type="GO" id="GO:0005737">
    <property type="term" value="C:cytoplasm"/>
    <property type="evidence" value="ECO:0007669"/>
    <property type="project" value="TreeGrafter"/>
</dbReference>
<feature type="compositionally biased region" description="Polar residues" evidence="10">
    <location>
        <begin position="306"/>
        <end position="315"/>
    </location>
</feature>
<dbReference type="PROSITE" id="PS50021">
    <property type="entry name" value="CH"/>
    <property type="match status" value="2"/>
</dbReference>
<dbReference type="InterPro" id="IPR036872">
    <property type="entry name" value="CH_dom_sf"/>
</dbReference>
<evidence type="ECO:0000256" key="1">
    <source>
        <dbReference type="ARBA" id="ARBA00004211"/>
    </source>
</evidence>
<feature type="compositionally biased region" description="Basic and acidic residues" evidence="10">
    <location>
        <begin position="1114"/>
        <end position="1141"/>
    </location>
</feature>
<dbReference type="FunFam" id="1.10.418.10:FF:000063">
    <property type="entry name" value="Calmin"/>
    <property type="match status" value="1"/>
</dbReference>
<dbReference type="InterPro" id="IPR001715">
    <property type="entry name" value="CH_dom"/>
</dbReference>
<dbReference type="PANTHER" id="PTHR47535:SF9">
    <property type="entry name" value="CALPONIN-HOMOLOGY (CH) DOMAIN-CONTAINING PROTEIN"/>
    <property type="match status" value="1"/>
</dbReference>
<dbReference type="GO" id="GO:0051015">
    <property type="term" value="F:actin filament binding"/>
    <property type="evidence" value="ECO:0007669"/>
    <property type="project" value="TreeGrafter"/>
</dbReference>
<feature type="compositionally biased region" description="Polar residues" evidence="10">
    <location>
        <begin position="827"/>
        <end position="840"/>
    </location>
</feature>
<evidence type="ECO:0000256" key="7">
    <source>
        <dbReference type="ARBA" id="ARBA00023203"/>
    </source>
</evidence>
<name>A0A9D3PR89_MEGAT</name>
<dbReference type="EMBL" id="JAFDVH010000013">
    <property type="protein sequence ID" value="KAG7466200.1"/>
    <property type="molecule type" value="Genomic_DNA"/>
</dbReference>
<dbReference type="PROSITE" id="PS00020">
    <property type="entry name" value="ACTININ_2"/>
    <property type="match status" value="1"/>
</dbReference>
<protein>
    <recommendedName>
        <fullName evidence="8">Calmin</fullName>
    </recommendedName>
    <alternativeName>
        <fullName evidence="9">Calponin-like transmembrane domain protein</fullName>
    </alternativeName>
</protein>
<feature type="region of interest" description="Disordered" evidence="10">
    <location>
        <begin position="305"/>
        <end position="327"/>
    </location>
</feature>
<feature type="domain" description="Calponin-homology (CH)" evidence="12">
    <location>
        <begin position="33"/>
        <end position="140"/>
    </location>
</feature>
<feature type="compositionally biased region" description="Low complexity" evidence="10">
    <location>
        <begin position="495"/>
        <end position="507"/>
    </location>
</feature>
<proteinExistence type="predicted"/>
<evidence type="ECO:0000259" key="12">
    <source>
        <dbReference type="PROSITE" id="PS50021"/>
    </source>
</evidence>
<dbReference type="SMART" id="SM00033">
    <property type="entry name" value="CH"/>
    <property type="match status" value="2"/>
</dbReference>
<evidence type="ECO:0000256" key="10">
    <source>
        <dbReference type="SAM" id="MobiDB-lite"/>
    </source>
</evidence>
<feature type="compositionally biased region" description="Polar residues" evidence="10">
    <location>
        <begin position="599"/>
        <end position="623"/>
    </location>
</feature>
<sequence>MAGHEWDDWFEREEFIGQISDIRVQNLQVEREVVQKRTFTRWMNLHLEKCNPPMEVRDLFRDIQDGRILMALLEELSGCKLLHGFKPSSHRIFRLNNIAKVLTFLEERNVKLVSIDAADVADGNSSIVLGLIWNIILFFQIKELTGNIKTQFPSSSSLSSLPNSSDSDTSHSSTPSDERRPSIALRDHGKAIKTLLQWVQRRTRKYGVAVQDFGKSWTSGLAFLAVIKSIDSSLVDMRRALLRSARENIEDAFRTAHYSLGIPRLLEPEDVTVNPDEQSIMTYVSQFLEHFPGFDEEEVPNVIERSMSSSKVSTRLNDRPVNGVHRKREKPYVVRKDWVQPPPKIFISSVSDDSEQPSPSPLQSPGDGPGEEDSSESVSSSASGPPKRPLDLGKEVSFTVSSSSSPQPSFVDSVIDSPDSWSEMPSEAVPPEKLPESRSDGSLNESDLPLDRTDSSPTDWQPERPSAGDGESAAETGKATEDQVFSELFIDEGNFSQSSAESFQAQSKLPSEEEDAFRYILDLSEEGGAEHSLSGSCDQLEEKPNKPDSCSEEMEQRSTAQSRDDKQSCPELVEEPERTDILHKVESSPQCILEEKDPSLSQNSDVKQLSSEPSAETEQSYTPDKTENRLESSLEHKDTSPSQSQANAKKSSLELLEEPHKIIVLTDTHSEPECGEEQPESAGMESDEISQPSPKICTELEQAIPSTEVQNEPESSLGQEESCTQQKDERHADSEQPQDCTDSAVSEVTEAEIQSPVKEEASDPQDDTQTNKVATDNDTCDPSNGMLENVQSCKMSNDAPEASPPEEVNGKALDSVTASDICEMNDGTHNIDNPSETNTVAIDEQGEKNGGTSKKDLSGESNNHTPSCEQPRDKDFNVLEQSTESGVPSVLRLDTVHKPPCTVLPTVMEECTEPSPETVDDEENVRCPLSPTDPQSCPTEADPDGSAEQSGEHHTHLPEMERSIGGDGINDAAEESDQKSSSAEPESAPVGPHNSDSVSELKPAPSEERALDSKADSKDCLAENSEDSRQYKEEHGGKEGQPRSQMAPSNERQREDDRDSGATELDTPGEHCELIKADEDPAAASENTGTLRRQADDGDSASESHSSPALHLRRVMDSDGLKNESGKISESERSHNISPDLRSECKAPVTCSVTAAEIYWLLFLWIILYCLFVLPQLDIKTLPHLLLNLEE</sequence>
<evidence type="ECO:0000313" key="14">
    <source>
        <dbReference type="Proteomes" id="UP001046870"/>
    </source>
</evidence>
<evidence type="ECO:0000256" key="8">
    <source>
        <dbReference type="ARBA" id="ARBA00070333"/>
    </source>
</evidence>
<keyword evidence="14" id="KW-1185">Reference proteome</keyword>
<keyword evidence="5 11" id="KW-1133">Transmembrane helix</keyword>
<keyword evidence="7" id="KW-0009">Actin-binding</keyword>
<keyword evidence="3 11" id="KW-0812">Transmembrane</keyword>
<dbReference type="OrthoDB" id="10017054at2759"/>
<feature type="compositionally biased region" description="Basic and acidic residues" evidence="10">
    <location>
        <begin position="950"/>
        <end position="964"/>
    </location>
</feature>
<feature type="region of interest" description="Disordered" evidence="10">
    <location>
        <begin position="528"/>
        <end position="1141"/>
    </location>
</feature>
<keyword evidence="4" id="KW-0677">Repeat</keyword>
<dbReference type="PROSITE" id="PS00019">
    <property type="entry name" value="ACTININ_1"/>
    <property type="match status" value="1"/>
</dbReference>
<dbReference type="InterPro" id="IPR001589">
    <property type="entry name" value="Actinin_actin-bd_CS"/>
</dbReference>
<feature type="transmembrane region" description="Helical" evidence="11">
    <location>
        <begin position="1158"/>
        <end position="1177"/>
    </location>
</feature>
<evidence type="ECO:0000256" key="11">
    <source>
        <dbReference type="SAM" id="Phobius"/>
    </source>
</evidence>
<dbReference type="FunFam" id="1.10.418.10:FF:000057">
    <property type="entry name" value="Calmin"/>
    <property type="match status" value="1"/>
</dbReference>
<feature type="compositionally biased region" description="Polar residues" evidence="10">
    <location>
        <begin position="859"/>
        <end position="868"/>
    </location>
</feature>
<dbReference type="InterPro" id="IPR052403">
    <property type="entry name" value="LINC-complex_assoc"/>
</dbReference>
<dbReference type="GO" id="GO:0005640">
    <property type="term" value="C:nuclear outer membrane"/>
    <property type="evidence" value="ECO:0007669"/>
    <property type="project" value="TreeGrafter"/>
</dbReference>
<evidence type="ECO:0000256" key="3">
    <source>
        <dbReference type="ARBA" id="ARBA00022692"/>
    </source>
</evidence>
<feature type="compositionally biased region" description="Low complexity" evidence="10">
    <location>
        <begin position="376"/>
        <end position="385"/>
    </location>
</feature>
<feature type="compositionally biased region" description="Basic and acidic residues" evidence="10">
    <location>
        <begin position="1068"/>
        <end position="1079"/>
    </location>
</feature>
<feature type="compositionally biased region" description="Low complexity" evidence="10">
    <location>
        <begin position="154"/>
        <end position="175"/>
    </location>
</feature>
<organism evidence="13 14">
    <name type="scientific">Megalops atlanticus</name>
    <name type="common">Tarpon</name>
    <name type="synonym">Clupea gigantea</name>
    <dbReference type="NCBI Taxonomy" id="7932"/>
    <lineage>
        <taxon>Eukaryota</taxon>
        <taxon>Metazoa</taxon>
        <taxon>Chordata</taxon>
        <taxon>Craniata</taxon>
        <taxon>Vertebrata</taxon>
        <taxon>Euteleostomi</taxon>
        <taxon>Actinopterygii</taxon>
        <taxon>Neopterygii</taxon>
        <taxon>Teleostei</taxon>
        <taxon>Elopiformes</taxon>
        <taxon>Megalopidae</taxon>
        <taxon>Megalops</taxon>
    </lineage>
</organism>
<dbReference type="GO" id="GO:0007097">
    <property type="term" value="P:nuclear migration"/>
    <property type="evidence" value="ECO:0007669"/>
    <property type="project" value="TreeGrafter"/>
</dbReference>
<comment type="subcellular location">
    <subcellularLocation>
        <location evidence="1">Membrane</location>
        <topology evidence="1">Single-pass type IV membrane protein</topology>
    </subcellularLocation>
</comment>
<dbReference type="AlphaFoldDB" id="A0A9D3PR89"/>
<dbReference type="Pfam" id="PF00307">
    <property type="entry name" value="CH"/>
    <property type="match status" value="2"/>
</dbReference>
<reference evidence="13" key="1">
    <citation type="submission" date="2021-01" db="EMBL/GenBank/DDBJ databases">
        <authorList>
            <person name="Zahm M."/>
            <person name="Roques C."/>
            <person name="Cabau C."/>
            <person name="Klopp C."/>
            <person name="Donnadieu C."/>
            <person name="Jouanno E."/>
            <person name="Lampietro C."/>
            <person name="Louis A."/>
            <person name="Herpin A."/>
            <person name="Echchiki A."/>
            <person name="Berthelot C."/>
            <person name="Parey E."/>
            <person name="Roest-Crollius H."/>
            <person name="Braasch I."/>
            <person name="Postlethwait J."/>
            <person name="Bobe J."/>
            <person name="Montfort J."/>
            <person name="Bouchez O."/>
            <person name="Begum T."/>
            <person name="Mejri S."/>
            <person name="Adams A."/>
            <person name="Chen W.-J."/>
            <person name="Guiguen Y."/>
        </authorList>
    </citation>
    <scope>NUCLEOTIDE SEQUENCE</scope>
    <source>
        <strain evidence="13">YG-15Mar2019-1</strain>
        <tissue evidence="13">Brain</tissue>
    </source>
</reference>
<accession>A0A9D3PR89</accession>
<gene>
    <name evidence="13" type="ORF">MATL_G00162290</name>
</gene>
<dbReference type="Gene3D" id="1.10.418.10">
    <property type="entry name" value="Calponin-like domain"/>
    <property type="match status" value="2"/>
</dbReference>
<feature type="compositionally biased region" description="Basic and acidic residues" evidence="10">
    <location>
        <begin position="575"/>
        <end position="586"/>
    </location>
</feature>
<evidence type="ECO:0000313" key="13">
    <source>
        <dbReference type="EMBL" id="KAG7466200.1"/>
    </source>
</evidence>
<keyword evidence="6 11" id="KW-0472">Membrane</keyword>
<feature type="compositionally biased region" description="Polar residues" evidence="10">
    <location>
        <begin position="767"/>
        <end position="782"/>
    </location>
</feature>
<evidence type="ECO:0000256" key="6">
    <source>
        <dbReference type="ARBA" id="ARBA00023136"/>
    </source>
</evidence>
<feature type="domain" description="Calponin-homology (CH)" evidence="12">
    <location>
        <begin position="189"/>
        <end position="292"/>
    </location>
</feature>
<dbReference type="GO" id="GO:0034993">
    <property type="term" value="C:meiotic nuclear membrane microtubule tethering complex"/>
    <property type="evidence" value="ECO:0007669"/>
    <property type="project" value="TreeGrafter"/>
</dbReference>
<comment type="caution">
    <text evidence="13">The sequence shown here is derived from an EMBL/GenBank/DDBJ whole genome shotgun (WGS) entry which is preliminary data.</text>
</comment>
<keyword evidence="2" id="KW-0597">Phosphoprotein</keyword>
<dbReference type="PANTHER" id="PTHR47535">
    <property type="entry name" value="MUSCLE-SPECIFIC PROTEIN 300 KDA, ISOFORM G"/>
    <property type="match status" value="1"/>
</dbReference>
<feature type="compositionally biased region" description="Basic and acidic residues" evidence="10">
    <location>
        <begin position="1051"/>
        <end position="1061"/>
    </location>
</feature>
<evidence type="ECO:0000256" key="4">
    <source>
        <dbReference type="ARBA" id="ARBA00022737"/>
    </source>
</evidence>
<evidence type="ECO:0000256" key="2">
    <source>
        <dbReference type="ARBA" id="ARBA00022553"/>
    </source>
</evidence>